<dbReference type="PROSITE" id="PS51350">
    <property type="entry name" value="PTS_HPR_DOM"/>
    <property type="match status" value="1"/>
</dbReference>
<organism evidence="6 7">
    <name type="scientific">Aliidongia dinghuensis</name>
    <dbReference type="NCBI Taxonomy" id="1867774"/>
    <lineage>
        <taxon>Bacteria</taxon>
        <taxon>Pseudomonadati</taxon>
        <taxon>Pseudomonadota</taxon>
        <taxon>Alphaproteobacteria</taxon>
        <taxon>Rhodospirillales</taxon>
        <taxon>Dongiaceae</taxon>
        <taxon>Aliidongia</taxon>
    </lineage>
</organism>
<evidence type="ECO:0000256" key="4">
    <source>
        <dbReference type="ARBA" id="ARBA00022683"/>
    </source>
</evidence>
<evidence type="ECO:0000313" key="7">
    <source>
        <dbReference type="Proteomes" id="UP000646365"/>
    </source>
</evidence>
<keyword evidence="6" id="KW-0418">Kinase</keyword>
<proteinExistence type="inferred from homology"/>
<keyword evidence="4" id="KW-0598">Phosphotransferase system</keyword>
<dbReference type="CDD" id="cd00367">
    <property type="entry name" value="PTS-HPr_like"/>
    <property type="match status" value="1"/>
</dbReference>
<dbReference type="InterPro" id="IPR002114">
    <property type="entry name" value="PTS_HPr_Ser_P_site"/>
</dbReference>
<evidence type="ECO:0000256" key="2">
    <source>
        <dbReference type="ARBA" id="ARBA00010736"/>
    </source>
</evidence>
<dbReference type="NCBIfam" id="TIGR01003">
    <property type="entry name" value="PTS_HPr_family"/>
    <property type="match status" value="1"/>
</dbReference>
<dbReference type="Pfam" id="PF00381">
    <property type="entry name" value="PTS-HPr"/>
    <property type="match status" value="1"/>
</dbReference>
<dbReference type="InterPro" id="IPR001020">
    <property type="entry name" value="PTS_HPr_His_P_site"/>
</dbReference>
<accession>A0A8J3E3X8</accession>
<comment type="similarity">
    <text evidence="2">Belongs to the HPr family.</text>
</comment>
<evidence type="ECO:0000256" key="3">
    <source>
        <dbReference type="ARBA" id="ARBA00022490"/>
    </source>
</evidence>
<evidence type="ECO:0000313" key="6">
    <source>
        <dbReference type="EMBL" id="GGF22473.1"/>
    </source>
</evidence>
<dbReference type="InterPro" id="IPR035895">
    <property type="entry name" value="HPr-like_sf"/>
</dbReference>
<evidence type="ECO:0000256" key="1">
    <source>
        <dbReference type="ARBA" id="ARBA00004496"/>
    </source>
</evidence>
<dbReference type="PROSITE" id="PS00369">
    <property type="entry name" value="PTS_HPR_HIS"/>
    <property type="match status" value="1"/>
</dbReference>
<keyword evidence="7" id="KW-1185">Reference proteome</keyword>
<dbReference type="GO" id="GO:0009401">
    <property type="term" value="P:phosphoenolpyruvate-dependent sugar phosphotransferase system"/>
    <property type="evidence" value="ECO:0007669"/>
    <property type="project" value="UniProtKB-KW"/>
</dbReference>
<gene>
    <name evidence="6" type="ORF">GCM10011611_30710</name>
</gene>
<dbReference type="SUPFAM" id="SSF55594">
    <property type="entry name" value="HPr-like"/>
    <property type="match status" value="1"/>
</dbReference>
<dbReference type="PRINTS" id="PR00107">
    <property type="entry name" value="PHOSPHOCPHPR"/>
</dbReference>
<reference evidence="6" key="1">
    <citation type="journal article" date="2014" name="Int. J. Syst. Evol. Microbiol.">
        <title>Complete genome sequence of Corynebacterium casei LMG S-19264T (=DSM 44701T), isolated from a smear-ripened cheese.</title>
        <authorList>
            <consortium name="US DOE Joint Genome Institute (JGI-PGF)"/>
            <person name="Walter F."/>
            <person name="Albersmeier A."/>
            <person name="Kalinowski J."/>
            <person name="Ruckert C."/>
        </authorList>
    </citation>
    <scope>NUCLEOTIDE SEQUENCE</scope>
    <source>
        <strain evidence="6">CGMCC 1.15725</strain>
    </source>
</reference>
<feature type="domain" description="HPr" evidence="5">
    <location>
        <begin position="15"/>
        <end position="102"/>
    </location>
</feature>
<keyword evidence="6" id="KW-0808">Transferase</keyword>
<dbReference type="PROSITE" id="PS00589">
    <property type="entry name" value="PTS_HPR_SER"/>
    <property type="match status" value="1"/>
</dbReference>
<dbReference type="AlphaFoldDB" id="A0A8J3E3X8"/>
<comment type="caution">
    <text evidence="6">The sequence shown here is derived from an EMBL/GenBank/DDBJ whole genome shotgun (WGS) entry which is preliminary data.</text>
</comment>
<evidence type="ECO:0000259" key="5">
    <source>
        <dbReference type="PROSITE" id="PS51350"/>
    </source>
</evidence>
<dbReference type="GO" id="GO:0016301">
    <property type="term" value="F:kinase activity"/>
    <property type="evidence" value="ECO:0007669"/>
    <property type="project" value="UniProtKB-KW"/>
</dbReference>
<dbReference type="PANTHER" id="PTHR33705:SF2">
    <property type="entry name" value="PHOSPHOCARRIER PROTEIN NPR"/>
    <property type="match status" value="1"/>
</dbReference>
<dbReference type="Gene3D" id="3.30.1340.10">
    <property type="entry name" value="HPr-like"/>
    <property type="match status" value="1"/>
</dbReference>
<sequence length="103" mass="11089">MRRAMADEEMMEGVTVRRMVTICNKRGLHARAAARFVKLAEQFDADIRVAKNGSVVSGRSIMGLMMLAASIGTTIEIRATGRQADVAVAAMAGLVSDAFDEQD</sequence>
<dbReference type="PANTHER" id="PTHR33705">
    <property type="entry name" value="PHOSPHOCARRIER PROTEIN HPR"/>
    <property type="match status" value="1"/>
</dbReference>
<dbReference type="EMBL" id="BMJQ01000007">
    <property type="protein sequence ID" value="GGF22473.1"/>
    <property type="molecule type" value="Genomic_DNA"/>
</dbReference>
<comment type="subcellular location">
    <subcellularLocation>
        <location evidence="1">Cytoplasm</location>
    </subcellularLocation>
</comment>
<dbReference type="InterPro" id="IPR050399">
    <property type="entry name" value="HPr"/>
</dbReference>
<keyword evidence="3" id="KW-0963">Cytoplasm</keyword>
<name>A0A8J3E3X8_9PROT</name>
<reference evidence="6" key="2">
    <citation type="submission" date="2020-09" db="EMBL/GenBank/DDBJ databases">
        <authorList>
            <person name="Sun Q."/>
            <person name="Zhou Y."/>
        </authorList>
    </citation>
    <scope>NUCLEOTIDE SEQUENCE</scope>
    <source>
        <strain evidence="6">CGMCC 1.15725</strain>
    </source>
</reference>
<dbReference type="GO" id="GO:0005737">
    <property type="term" value="C:cytoplasm"/>
    <property type="evidence" value="ECO:0007669"/>
    <property type="project" value="UniProtKB-SubCell"/>
</dbReference>
<dbReference type="InterPro" id="IPR000032">
    <property type="entry name" value="HPr-like"/>
</dbReference>
<protein>
    <submittedName>
        <fullName evidence="6">HPr kinase</fullName>
    </submittedName>
</protein>
<dbReference type="Proteomes" id="UP000646365">
    <property type="component" value="Unassembled WGS sequence"/>
</dbReference>